<evidence type="ECO:0000256" key="3">
    <source>
        <dbReference type="PROSITE-ProRule" id="PRU00169"/>
    </source>
</evidence>
<dbReference type="GO" id="GO:0006355">
    <property type="term" value="P:regulation of DNA-templated transcription"/>
    <property type="evidence" value="ECO:0007669"/>
    <property type="project" value="InterPro"/>
</dbReference>
<accession>A0A0C1ML16</accession>
<dbReference type="PROSITE" id="PS50110">
    <property type="entry name" value="RESPONSE_REGULATORY"/>
    <property type="match status" value="1"/>
</dbReference>
<dbReference type="Pfam" id="PF00196">
    <property type="entry name" value="GerE"/>
    <property type="match status" value="1"/>
</dbReference>
<dbReference type="SUPFAM" id="SSF46894">
    <property type="entry name" value="C-terminal effector domain of the bipartite response regulators"/>
    <property type="match status" value="1"/>
</dbReference>
<dbReference type="InterPro" id="IPR058245">
    <property type="entry name" value="NreC/VraR/RcsB-like_REC"/>
</dbReference>
<dbReference type="CDD" id="cd06170">
    <property type="entry name" value="LuxR_C_like"/>
    <property type="match status" value="1"/>
</dbReference>
<dbReference type="Gene3D" id="3.40.50.2300">
    <property type="match status" value="1"/>
</dbReference>
<dbReference type="PRINTS" id="PR00038">
    <property type="entry name" value="HTHLUXR"/>
</dbReference>
<organism evidence="6 7">
    <name type="scientific">Pseudoalteromonas luteoviolacea</name>
    <dbReference type="NCBI Taxonomy" id="43657"/>
    <lineage>
        <taxon>Bacteria</taxon>
        <taxon>Pseudomonadati</taxon>
        <taxon>Pseudomonadota</taxon>
        <taxon>Gammaproteobacteria</taxon>
        <taxon>Alteromonadales</taxon>
        <taxon>Pseudoalteromonadaceae</taxon>
        <taxon>Pseudoalteromonas</taxon>
    </lineage>
</organism>
<dbReference type="AlphaFoldDB" id="A0A0C1ML16"/>
<keyword evidence="1 3" id="KW-0597">Phosphoprotein</keyword>
<dbReference type="SUPFAM" id="SSF52172">
    <property type="entry name" value="CheY-like"/>
    <property type="match status" value="1"/>
</dbReference>
<evidence type="ECO:0000256" key="1">
    <source>
        <dbReference type="ARBA" id="ARBA00022553"/>
    </source>
</evidence>
<dbReference type="InterPro" id="IPR000792">
    <property type="entry name" value="Tscrpt_reg_LuxR_C"/>
</dbReference>
<dbReference type="OrthoDB" id="9796655at2"/>
<evidence type="ECO:0000313" key="6">
    <source>
        <dbReference type="EMBL" id="KID55118.1"/>
    </source>
</evidence>
<dbReference type="PROSITE" id="PS50043">
    <property type="entry name" value="HTH_LUXR_2"/>
    <property type="match status" value="1"/>
</dbReference>
<gene>
    <name evidence="6" type="ORF">JF50_25280</name>
</gene>
<dbReference type="InterPro" id="IPR001789">
    <property type="entry name" value="Sig_transdc_resp-reg_receiver"/>
</dbReference>
<dbReference type="SMART" id="SM00421">
    <property type="entry name" value="HTH_LUXR"/>
    <property type="match status" value="1"/>
</dbReference>
<dbReference type="SMART" id="SM00448">
    <property type="entry name" value="REC"/>
    <property type="match status" value="1"/>
</dbReference>
<sequence length="205" mass="22575">MISCLLVEDQTLVRLGLANLLNLSDVICVEGQAENGEDALNQLEQRDFDVVLLDMRMPVLDGLGVLRALQNSTKCAPPILIITTFEDCEVLVSAMALGAKGYVLKNIELEELIESIKQIVAGRKVLQPALTDYLLQKQIAPQIELTEKERQVLTCLSLGMANKTIARNLHNSEGTIRNHVSHILAKLEVQDRTQAVLKAIELGLV</sequence>
<dbReference type="Pfam" id="PF00072">
    <property type="entry name" value="Response_reg"/>
    <property type="match status" value="1"/>
</dbReference>
<dbReference type="GO" id="GO:0000160">
    <property type="term" value="P:phosphorelay signal transduction system"/>
    <property type="evidence" value="ECO:0007669"/>
    <property type="project" value="InterPro"/>
</dbReference>
<evidence type="ECO:0000259" key="5">
    <source>
        <dbReference type="PROSITE" id="PS50110"/>
    </source>
</evidence>
<reference evidence="6 7" key="1">
    <citation type="submission" date="2014-12" db="EMBL/GenBank/DDBJ databases">
        <title>Draft Genome Sequence of Pseudoalteromonas luteoviolacea HI1.</title>
        <authorList>
            <person name="Asahina A.Y."/>
            <person name="Hadfield M.G."/>
        </authorList>
    </citation>
    <scope>NUCLEOTIDE SEQUENCE [LARGE SCALE GENOMIC DNA]</scope>
    <source>
        <strain evidence="6 7">HI1</strain>
    </source>
</reference>
<dbReference type="Proteomes" id="UP000031327">
    <property type="component" value="Unassembled WGS sequence"/>
</dbReference>
<name>A0A0C1ML16_9GAMM</name>
<dbReference type="EMBL" id="JWIC01000010">
    <property type="protein sequence ID" value="KID55118.1"/>
    <property type="molecule type" value="Genomic_DNA"/>
</dbReference>
<protein>
    <submittedName>
        <fullName evidence="6">Transcriptional regulator</fullName>
    </submittedName>
</protein>
<proteinExistence type="predicted"/>
<dbReference type="PANTHER" id="PTHR43214">
    <property type="entry name" value="TWO-COMPONENT RESPONSE REGULATOR"/>
    <property type="match status" value="1"/>
</dbReference>
<comment type="caution">
    <text evidence="6">The sequence shown here is derived from an EMBL/GenBank/DDBJ whole genome shotgun (WGS) entry which is preliminary data.</text>
</comment>
<dbReference type="InterPro" id="IPR016032">
    <property type="entry name" value="Sig_transdc_resp-reg_C-effctor"/>
</dbReference>
<dbReference type="CDD" id="cd17535">
    <property type="entry name" value="REC_NarL-like"/>
    <property type="match status" value="1"/>
</dbReference>
<evidence type="ECO:0000259" key="4">
    <source>
        <dbReference type="PROSITE" id="PS50043"/>
    </source>
</evidence>
<feature type="domain" description="Response regulatory" evidence="5">
    <location>
        <begin position="3"/>
        <end position="120"/>
    </location>
</feature>
<dbReference type="GO" id="GO:0003677">
    <property type="term" value="F:DNA binding"/>
    <property type="evidence" value="ECO:0007669"/>
    <property type="project" value="UniProtKB-KW"/>
</dbReference>
<evidence type="ECO:0000313" key="7">
    <source>
        <dbReference type="Proteomes" id="UP000031327"/>
    </source>
</evidence>
<dbReference type="RefSeq" id="WP_039612008.1">
    <property type="nucleotide sequence ID" value="NZ_JWIC01000010.1"/>
</dbReference>
<feature type="domain" description="HTH luxR-type" evidence="4">
    <location>
        <begin position="138"/>
        <end position="203"/>
    </location>
</feature>
<dbReference type="InterPro" id="IPR011006">
    <property type="entry name" value="CheY-like_superfamily"/>
</dbReference>
<dbReference type="InterPro" id="IPR039420">
    <property type="entry name" value="WalR-like"/>
</dbReference>
<evidence type="ECO:0000256" key="2">
    <source>
        <dbReference type="ARBA" id="ARBA00023125"/>
    </source>
</evidence>
<keyword evidence="2" id="KW-0238">DNA-binding</keyword>
<feature type="modified residue" description="4-aspartylphosphate" evidence="3">
    <location>
        <position position="54"/>
    </location>
</feature>